<dbReference type="STRING" id="1235788.C802_03654"/>
<dbReference type="Proteomes" id="UP000014200">
    <property type="component" value="Unassembled WGS sequence"/>
</dbReference>
<comment type="caution">
    <text evidence="1">The sequence shown here is derived from an EMBL/GenBank/DDBJ whole genome shotgun (WGS) entry which is preliminary data.</text>
</comment>
<reference evidence="1 2" key="1">
    <citation type="submission" date="2013-04" db="EMBL/GenBank/DDBJ databases">
        <title>The Genome Sequence of Bacteroides massiliensis dnLKV3.</title>
        <authorList>
            <consortium name="The Broad Institute Genomics Platform"/>
            <consortium name="The Broad Institute Genome Sequencing Center for Infectious Disease"/>
            <person name="Earl A."/>
            <person name="Xavier R."/>
            <person name="Kuhn K."/>
            <person name="Stappenbeck T."/>
            <person name="Walker B."/>
            <person name="Young S."/>
            <person name="Zeng Q."/>
            <person name="Gargeya S."/>
            <person name="Fitzgerald M."/>
            <person name="Haas B."/>
            <person name="Abouelleil A."/>
            <person name="Allen A.W."/>
            <person name="Alvarado L."/>
            <person name="Arachchi H.M."/>
            <person name="Berlin A.M."/>
            <person name="Chapman S.B."/>
            <person name="Gainer-Dewar J."/>
            <person name="Goldberg J."/>
            <person name="Griggs A."/>
            <person name="Gujja S."/>
            <person name="Hansen M."/>
            <person name="Howarth C."/>
            <person name="Imamovic A."/>
            <person name="Ireland A."/>
            <person name="Larimer J."/>
            <person name="McCowan C."/>
            <person name="Murphy C."/>
            <person name="Pearson M."/>
            <person name="Poon T.W."/>
            <person name="Priest M."/>
            <person name="Roberts A."/>
            <person name="Saif S."/>
            <person name="Shea T."/>
            <person name="Sisk P."/>
            <person name="Sykes S."/>
            <person name="Wortman J."/>
            <person name="Nusbaum C."/>
            <person name="Birren B."/>
        </authorList>
    </citation>
    <scope>NUCLEOTIDE SEQUENCE [LARGE SCALE GENOMIC DNA]</scope>
    <source>
        <strain evidence="2">dnLKV3</strain>
    </source>
</reference>
<evidence type="ECO:0000313" key="2">
    <source>
        <dbReference type="Proteomes" id="UP000014200"/>
    </source>
</evidence>
<dbReference type="EMBL" id="ASSP01000022">
    <property type="protein sequence ID" value="EOS09541.1"/>
    <property type="molecule type" value="Genomic_DNA"/>
</dbReference>
<keyword evidence="2" id="KW-1185">Reference proteome</keyword>
<evidence type="ECO:0000313" key="1">
    <source>
        <dbReference type="EMBL" id="EOS09541.1"/>
    </source>
</evidence>
<dbReference type="InterPro" id="IPR049458">
    <property type="entry name" value="EpsG-like"/>
</dbReference>
<dbReference type="RefSeq" id="WP_016277929.1">
    <property type="nucleotide sequence ID" value="NZ_CAPDIF010000050.1"/>
</dbReference>
<accession>R9I0D7</accession>
<dbReference type="GeneID" id="82154273"/>
<gene>
    <name evidence="1" type="ORF">C802_03654</name>
</gene>
<name>R9I0D7_9BACT</name>
<sequence length="340" mass="40212">MLVFFILWLLILVAAWDKENEISFWSILLVFSVLIGFRSLTVGVDVRAYYQMFHGIGRSGYHGYPEPLYGYLIYFIYQIKNDFHFFQWVLSLLMLSCYAFVIRRESPNRIFSWFVLLTIYFICYTMNVNRQMIAVSVVLYAYYWLNRNKTYAFMGWVVVASLIHSTAMVALIALFYKKIKLDDRLLIYILLIASFFVGLLLNNDMISPFIGSYEGYLDKADGYRTEDRTLQAFLLSVYWTGLFLYVYETVEEELHENFWMKLYFMAILVMNVMLRLELGLRVVFYFSVVEVVLFPLYLANVKESYRVVSPYVVVLFLSVFFFYFLSTNSAGVLHYSSILF</sequence>
<dbReference type="Pfam" id="PF14897">
    <property type="entry name" value="EpsG"/>
    <property type="match status" value="1"/>
</dbReference>
<proteinExistence type="predicted"/>
<organism evidence="1 2">
    <name type="scientific">Phocaeicola sartorii</name>
    <dbReference type="NCBI Taxonomy" id="671267"/>
    <lineage>
        <taxon>Bacteria</taxon>
        <taxon>Pseudomonadati</taxon>
        <taxon>Bacteroidota</taxon>
        <taxon>Bacteroidia</taxon>
        <taxon>Bacteroidales</taxon>
        <taxon>Bacteroidaceae</taxon>
        <taxon>Phocaeicola</taxon>
    </lineage>
</organism>
<protein>
    <submittedName>
        <fullName evidence="1">Uncharacterized protein</fullName>
    </submittedName>
</protein>
<dbReference type="OrthoDB" id="1082988at2"/>
<dbReference type="AlphaFoldDB" id="R9I0D7"/>
<dbReference type="PATRIC" id="fig|1235788.3.peg.3745"/>
<dbReference type="HOGENOM" id="CLU_059692_0_1_10"/>